<dbReference type="PROSITE" id="PS51898">
    <property type="entry name" value="TYR_RECOMBINASE"/>
    <property type="match status" value="1"/>
</dbReference>
<evidence type="ECO:0000313" key="9">
    <source>
        <dbReference type="Proteomes" id="UP001205603"/>
    </source>
</evidence>
<protein>
    <submittedName>
        <fullName evidence="8">Site-specific integrase</fullName>
    </submittedName>
</protein>
<evidence type="ECO:0000259" key="6">
    <source>
        <dbReference type="PROSITE" id="PS51898"/>
    </source>
</evidence>
<dbReference type="InterPro" id="IPR011010">
    <property type="entry name" value="DNA_brk_join_enz"/>
</dbReference>
<evidence type="ECO:0000256" key="4">
    <source>
        <dbReference type="ARBA" id="ARBA00023172"/>
    </source>
</evidence>
<sequence length="397" mass="46553">MMSLKEKSKTLKREDNKCVIYLQLTHESRIKLISTGLKIYPWQWDSNHMCIVSGVSDISEKAQSFLDSKIKNMGKKQVASEMEYDCFTQALSCEENDKESLLFFEFMNDLINRLEISGCYRTAQTYKCTYRSFSRFLKKHDICFEKLNADLLKKYERYLKDRGLTLNSISFYMRILRAVYNKAIENYQINKKNLFKHVYTGIEKTRKRAVDEGVISQLKKLDLENKPGLALARDLFLFSFYTRGMSFIDMAYLRKRNIKNGFIYYNRQKTGQQLRIRIEPCIQEIINRYVSVMENSDFILPIIRKNDNEISSKKYLNAISYQNKQLKIISRMLNLPINLTTYVARHTWATAAKKKNIPISIISEGMGHNNESTTQIYLASLDQAMIDNANHKILCEL</sequence>
<keyword evidence="9" id="KW-1185">Reference proteome</keyword>
<feature type="domain" description="Tyr recombinase" evidence="6">
    <location>
        <begin position="205"/>
        <end position="391"/>
    </location>
</feature>
<proteinExistence type="inferred from homology"/>
<evidence type="ECO:0000259" key="7">
    <source>
        <dbReference type="PROSITE" id="PS51900"/>
    </source>
</evidence>
<dbReference type="Pfam" id="PF00589">
    <property type="entry name" value="Phage_integrase"/>
    <property type="match status" value="1"/>
</dbReference>
<dbReference type="SUPFAM" id="SSF56349">
    <property type="entry name" value="DNA breaking-rejoining enzymes"/>
    <property type="match status" value="1"/>
</dbReference>
<comment type="caution">
    <text evidence="8">The sequence shown here is derived from an EMBL/GenBank/DDBJ whole genome shotgun (WGS) entry which is preliminary data.</text>
</comment>
<evidence type="ECO:0000256" key="3">
    <source>
        <dbReference type="ARBA" id="ARBA00023125"/>
    </source>
</evidence>
<reference evidence="8 9" key="1">
    <citation type="submission" date="2022-07" db="EMBL/GenBank/DDBJ databases">
        <title>Fecal culturing of patients with breast cancer.</title>
        <authorList>
            <person name="Teng N.M.Y."/>
            <person name="Kiu R."/>
            <person name="Evans R."/>
            <person name="Baker D.J."/>
            <person name="Zenner C."/>
            <person name="Robinson S.D."/>
            <person name="Hall L.J."/>
        </authorList>
    </citation>
    <scope>NUCLEOTIDE SEQUENCE [LARGE SCALE GENOMIC DNA]</scope>
    <source>
        <strain evidence="8 9">LH1063</strain>
    </source>
</reference>
<organism evidence="8 9">
    <name type="scientific">Coprobacter tertius</name>
    <dbReference type="NCBI Taxonomy" id="2944915"/>
    <lineage>
        <taxon>Bacteria</taxon>
        <taxon>Pseudomonadati</taxon>
        <taxon>Bacteroidota</taxon>
        <taxon>Bacteroidia</taxon>
        <taxon>Bacteroidales</taxon>
        <taxon>Barnesiellaceae</taxon>
        <taxon>Coprobacter</taxon>
    </lineage>
</organism>
<dbReference type="Pfam" id="PF13102">
    <property type="entry name" value="Phage_int_SAM_5"/>
    <property type="match status" value="1"/>
</dbReference>
<dbReference type="PROSITE" id="PS51900">
    <property type="entry name" value="CB"/>
    <property type="match status" value="1"/>
</dbReference>
<keyword evidence="2" id="KW-0229">DNA integration</keyword>
<evidence type="ECO:0000256" key="1">
    <source>
        <dbReference type="ARBA" id="ARBA00008857"/>
    </source>
</evidence>
<accession>A0ABT1MKA3</accession>
<dbReference type="InterPro" id="IPR025269">
    <property type="entry name" value="SAM-like_dom"/>
</dbReference>
<comment type="similarity">
    <text evidence="1">Belongs to the 'phage' integrase family.</text>
</comment>
<dbReference type="Proteomes" id="UP001205603">
    <property type="component" value="Unassembled WGS sequence"/>
</dbReference>
<dbReference type="Gene3D" id="1.10.150.130">
    <property type="match status" value="1"/>
</dbReference>
<dbReference type="InterPro" id="IPR002104">
    <property type="entry name" value="Integrase_catalytic"/>
</dbReference>
<evidence type="ECO:0000256" key="2">
    <source>
        <dbReference type="ARBA" id="ARBA00022908"/>
    </source>
</evidence>
<dbReference type="InterPro" id="IPR050090">
    <property type="entry name" value="Tyrosine_recombinase_XerCD"/>
</dbReference>
<evidence type="ECO:0000313" key="8">
    <source>
        <dbReference type="EMBL" id="MCP9611661.1"/>
    </source>
</evidence>
<feature type="domain" description="Core-binding (CB)" evidence="7">
    <location>
        <begin position="101"/>
        <end position="184"/>
    </location>
</feature>
<evidence type="ECO:0000256" key="5">
    <source>
        <dbReference type="PROSITE-ProRule" id="PRU01248"/>
    </source>
</evidence>
<dbReference type="EMBL" id="JANDHW010000005">
    <property type="protein sequence ID" value="MCP9611661.1"/>
    <property type="molecule type" value="Genomic_DNA"/>
</dbReference>
<gene>
    <name evidence="8" type="ORF">NMU02_06110</name>
</gene>
<dbReference type="RefSeq" id="WP_255026610.1">
    <property type="nucleotide sequence ID" value="NZ_JANDHW010000005.1"/>
</dbReference>
<dbReference type="InterPro" id="IPR010998">
    <property type="entry name" value="Integrase_recombinase_N"/>
</dbReference>
<name>A0ABT1MKA3_9BACT</name>
<keyword evidence="4" id="KW-0233">DNA recombination</keyword>
<dbReference type="Gene3D" id="1.10.443.10">
    <property type="entry name" value="Intergrase catalytic core"/>
    <property type="match status" value="1"/>
</dbReference>
<dbReference type="PANTHER" id="PTHR30349:SF64">
    <property type="entry name" value="PROPHAGE INTEGRASE INTD-RELATED"/>
    <property type="match status" value="1"/>
</dbReference>
<keyword evidence="3 5" id="KW-0238">DNA-binding</keyword>
<dbReference type="CDD" id="cd01185">
    <property type="entry name" value="INTN1_C_like"/>
    <property type="match status" value="1"/>
</dbReference>
<dbReference type="InterPro" id="IPR013762">
    <property type="entry name" value="Integrase-like_cat_sf"/>
</dbReference>
<dbReference type="InterPro" id="IPR044068">
    <property type="entry name" value="CB"/>
</dbReference>
<dbReference type="PANTHER" id="PTHR30349">
    <property type="entry name" value="PHAGE INTEGRASE-RELATED"/>
    <property type="match status" value="1"/>
</dbReference>